<keyword evidence="2" id="KW-0805">Transcription regulation</keyword>
<feature type="domain" description="Response regulatory" evidence="7">
    <location>
        <begin position="3"/>
        <end position="119"/>
    </location>
</feature>
<evidence type="ECO:0000259" key="7">
    <source>
        <dbReference type="PROSITE" id="PS50110"/>
    </source>
</evidence>
<keyword evidence="3" id="KW-0238">DNA-binding</keyword>
<dbReference type="SMART" id="SM00421">
    <property type="entry name" value="HTH_LUXR"/>
    <property type="match status" value="1"/>
</dbReference>
<feature type="modified residue" description="4-aspartylphosphate" evidence="5">
    <location>
        <position position="54"/>
    </location>
</feature>
<dbReference type="InterPro" id="IPR011006">
    <property type="entry name" value="CheY-like_superfamily"/>
</dbReference>
<feature type="domain" description="HTH luxR-type" evidence="6">
    <location>
        <begin position="152"/>
        <end position="217"/>
    </location>
</feature>
<dbReference type="SUPFAM" id="SSF46894">
    <property type="entry name" value="C-terminal effector domain of the bipartite response regulators"/>
    <property type="match status" value="1"/>
</dbReference>
<dbReference type="PANTHER" id="PTHR43214:SF24">
    <property type="entry name" value="TRANSCRIPTIONAL REGULATORY PROTEIN NARL-RELATED"/>
    <property type="match status" value="1"/>
</dbReference>
<name>A0A6G8KZ36_9MICO</name>
<dbReference type="InterPro" id="IPR000792">
    <property type="entry name" value="Tscrpt_reg_LuxR_C"/>
</dbReference>
<dbReference type="InterPro" id="IPR039420">
    <property type="entry name" value="WalR-like"/>
</dbReference>
<dbReference type="RefSeq" id="WP_165884224.1">
    <property type="nucleotide sequence ID" value="NZ_CP035810.1"/>
</dbReference>
<dbReference type="SMART" id="SM00448">
    <property type="entry name" value="REC"/>
    <property type="match status" value="1"/>
</dbReference>
<evidence type="ECO:0000256" key="2">
    <source>
        <dbReference type="ARBA" id="ARBA00023015"/>
    </source>
</evidence>
<dbReference type="KEGG" id="blut:EW640_11600"/>
<dbReference type="PANTHER" id="PTHR43214">
    <property type="entry name" value="TWO-COMPONENT RESPONSE REGULATOR"/>
    <property type="match status" value="1"/>
</dbReference>
<dbReference type="GO" id="GO:0006355">
    <property type="term" value="P:regulation of DNA-templated transcription"/>
    <property type="evidence" value="ECO:0007669"/>
    <property type="project" value="InterPro"/>
</dbReference>
<gene>
    <name evidence="8" type="ORF">EW640_11600</name>
</gene>
<evidence type="ECO:0000256" key="1">
    <source>
        <dbReference type="ARBA" id="ARBA00022553"/>
    </source>
</evidence>
<dbReference type="GO" id="GO:0003677">
    <property type="term" value="F:DNA binding"/>
    <property type="evidence" value="ECO:0007669"/>
    <property type="project" value="UniProtKB-KW"/>
</dbReference>
<dbReference type="Gene3D" id="3.40.50.2300">
    <property type="match status" value="1"/>
</dbReference>
<evidence type="ECO:0000256" key="3">
    <source>
        <dbReference type="ARBA" id="ARBA00023125"/>
    </source>
</evidence>
<dbReference type="SUPFAM" id="SSF52172">
    <property type="entry name" value="CheY-like"/>
    <property type="match status" value="1"/>
</dbReference>
<dbReference type="PRINTS" id="PR00038">
    <property type="entry name" value="HTHLUXR"/>
</dbReference>
<dbReference type="GO" id="GO:0000160">
    <property type="term" value="P:phosphorelay signal transduction system"/>
    <property type="evidence" value="ECO:0007669"/>
    <property type="project" value="InterPro"/>
</dbReference>
<dbReference type="PROSITE" id="PS50110">
    <property type="entry name" value="RESPONSE_REGULATORY"/>
    <property type="match status" value="1"/>
</dbReference>
<protein>
    <submittedName>
        <fullName evidence="8">Response regulator transcription factor</fullName>
    </submittedName>
</protein>
<dbReference type="Proteomes" id="UP000501518">
    <property type="component" value="Chromosome"/>
</dbReference>
<dbReference type="InterPro" id="IPR016032">
    <property type="entry name" value="Sig_transdc_resp-reg_C-effctor"/>
</dbReference>
<dbReference type="CDD" id="cd06170">
    <property type="entry name" value="LuxR_C_like"/>
    <property type="match status" value="1"/>
</dbReference>
<evidence type="ECO:0000313" key="9">
    <source>
        <dbReference type="Proteomes" id="UP000501518"/>
    </source>
</evidence>
<evidence type="ECO:0000313" key="8">
    <source>
        <dbReference type="EMBL" id="QIN29845.1"/>
    </source>
</evidence>
<keyword evidence="1 5" id="KW-0597">Phosphoprotein</keyword>
<dbReference type="InterPro" id="IPR058245">
    <property type="entry name" value="NreC/VraR/RcsB-like_REC"/>
</dbReference>
<evidence type="ECO:0000256" key="4">
    <source>
        <dbReference type="ARBA" id="ARBA00023163"/>
    </source>
</evidence>
<evidence type="ECO:0000256" key="5">
    <source>
        <dbReference type="PROSITE-ProRule" id="PRU00169"/>
    </source>
</evidence>
<dbReference type="EMBL" id="CP035810">
    <property type="protein sequence ID" value="QIN29845.1"/>
    <property type="molecule type" value="Genomic_DNA"/>
</dbReference>
<dbReference type="InterPro" id="IPR001789">
    <property type="entry name" value="Sig_transdc_resp-reg_receiver"/>
</dbReference>
<sequence length="222" mass="24155">MITIGLADDEPLFTAGLAMILDAQPDMRVLWQAIDGADAIRKHNNEVPDILLLDIQMPALDGLAATQRLVAASTSSKIIILTTFDTDEYVLSAIESGASGFLLKNTAPDDVVAAIRTVHDGDAVISPGPTRRLFTKFRKRQEGSAADASPTDSRLADEITPRERDILALIARGRTNQEICDELWLTMPTIKTHIGNLRAKTQSRDRVQLALFALRVGIAELA</sequence>
<dbReference type="CDD" id="cd17535">
    <property type="entry name" value="REC_NarL-like"/>
    <property type="match status" value="1"/>
</dbReference>
<proteinExistence type="predicted"/>
<organism evidence="8 9">
    <name type="scientific">Brevibacterium luteolum</name>
    <dbReference type="NCBI Taxonomy" id="199591"/>
    <lineage>
        <taxon>Bacteria</taxon>
        <taxon>Bacillati</taxon>
        <taxon>Actinomycetota</taxon>
        <taxon>Actinomycetes</taxon>
        <taxon>Micrococcales</taxon>
        <taxon>Brevibacteriaceae</taxon>
        <taxon>Brevibacterium</taxon>
    </lineage>
</organism>
<dbReference type="Pfam" id="PF00196">
    <property type="entry name" value="GerE"/>
    <property type="match status" value="1"/>
</dbReference>
<reference evidence="8 9" key="1">
    <citation type="submission" date="2019-02" db="EMBL/GenBank/DDBJ databases">
        <title>Complete Genome Sequence and Methylome Analysis of Brevibacterium luteolum NEB1784.</title>
        <authorList>
            <person name="Fomenkov A."/>
            <person name="Roberts R.J."/>
        </authorList>
    </citation>
    <scope>NUCLEOTIDE SEQUENCE [LARGE SCALE GENOMIC DNA]</scope>
    <source>
        <strain evidence="8 9">NEB1784</strain>
    </source>
</reference>
<dbReference type="AlphaFoldDB" id="A0A6G8KZ36"/>
<evidence type="ECO:0000259" key="6">
    <source>
        <dbReference type="PROSITE" id="PS50043"/>
    </source>
</evidence>
<accession>A0A6G8KZ36</accession>
<keyword evidence="4" id="KW-0804">Transcription</keyword>
<dbReference type="Pfam" id="PF00072">
    <property type="entry name" value="Response_reg"/>
    <property type="match status" value="1"/>
</dbReference>
<dbReference type="PROSITE" id="PS50043">
    <property type="entry name" value="HTH_LUXR_2"/>
    <property type="match status" value="1"/>
</dbReference>